<keyword evidence="1" id="KW-0472">Membrane</keyword>
<dbReference type="Proteomes" id="UP001285636">
    <property type="component" value="Unassembled WGS sequence"/>
</dbReference>
<keyword evidence="1" id="KW-0812">Transmembrane</keyword>
<dbReference type="AlphaFoldDB" id="A0AAJ2NJX3"/>
<organism evidence="2 3">
    <name type="scientific">Alkalihalophilus pseudofirmus</name>
    <name type="common">Bacillus pseudofirmus</name>
    <dbReference type="NCBI Taxonomy" id="79885"/>
    <lineage>
        <taxon>Bacteria</taxon>
        <taxon>Bacillati</taxon>
        <taxon>Bacillota</taxon>
        <taxon>Bacilli</taxon>
        <taxon>Bacillales</taxon>
        <taxon>Bacillaceae</taxon>
        <taxon>Alkalihalophilus</taxon>
    </lineage>
</organism>
<name>A0AAJ2NJX3_ALKPS</name>
<dbReference type="RefSeq" id="WP_012957981.1">
    <property type="nucleotide sequence ID" value="NZ_CP117835.1"/>
</dbReference>
<gene>
    <name evidence="2" type="ORF">RYX45_01100</name>
</gene>
<evidence type="ECO:0000256" key="1">
    <source>
        <dbReference type="SAM" id="Phobius"/>
    </source>
</evidence>
<feature type="transmembrane region" description="Helical" evidence="1">
    <location>
        <begin position="27"/>
        <end position="48"/>
    </location>
</feature>
<accession>A0AAJ2NJX3</accession>
<comment type="caution">
    <text evidence="2">The sequence shown here is derived from an EMBL/GenBank/DDBJ whole genome shotgun (WGS) entry which is preliminary data.</text>
</comment>
<dbReference type="EMBL" id="JAWJAY010000001">
    <property type="protein sequence ID" value="MDV2883759.1"/>
    <property type="molecule type" value="Genomic_DNA"/>
</dbReference>
<keyword evidence="1" id="KW-1133">Transmembrane helix</keyword>
<sequence length="49" mass="5293">MIWLLSVGAAIYTGYYAKEYYHKGNKAGGIAVGVVALIVLISPLSQYVM</sequence>
<evidence type="ECO:0000313" key="3">
    <source>
        <dbReference type="Proteomes" id="UP001285636"/>
    </source>
</evidence>
<reference evidence="2" key="1">
    <citation type="submission" date="2023-10" db="EMBL/GenBank/DDBJ databases">
        <title>Screening of Alkalihalophilus pseudofirmusBZ-TG-HK211 and Its Alleviation of Salt Stress on Rapeseed Growth.</title>
        <authorList>
            <person name="Zhao B."/>
            <person name="Guo T."/>
        </authorList>
    </citation>
    <scope>NUCLEOTIDE SEQUENCE</scope>
    <source>
        <strain evidence="2">BZ-TG-HK211</strain>
    </source>
</reference>
<evidence type="ECO:0000313" key="2">
    <source>
        <dbReference type="EMBL" id="MDV2883759.1"/>
    </source>
</evidence>
<proteinExistence type="predicted"/>
<protein>
    <submittedName>
        <fullName evidence="2">Uncharacterized protein</fullName>
    </submittedName>
</protein>